<accession>A0A3N4KG95</accession>
<feature type="transmembrane region" description="Helical" evidence="1">
    <location>
        <begin position="15"/>
        <end position="36"/>
    </location>
</feature>
<dbReference type="EMBL" id="ML119151">
    <property type="protein sequence ID" value="RPB09554.1"/>
    <property type="molecule type" value="Genomic_DNA"/>
</dbReference>
<proteinExistence type="predicted"/>
<evidence type="ECO:0000313" key="2">
    <source>
        <dbReference type="EMBL" id="RPB09554.1"/>
    </source>
</evidence>
<reference evidence="2 3" key="1">
    <citation type="journal article" date="2018" name="Nat. Ecol. Evol.">
        <title>Pezizomycetes genomes reveal the molecular basis of ectomycorrhizal truffle lifestyle.</title>
        <authorList>
            <person name="Murat C."/>
            <person name="Payen T."/>
            <person name="Noel B."/>
            <person name="Kuo A."/>
            <person name="Morin E."/>
            <person name="Chen J."/>
            <person name="Kohler A."/>
            <person name="Krizsan K."/>
            <person name="Balestrini R."/>
            <person name="Da Silva C."/>
            <person name="Montanini B."/>
            <person name="Hainaut M."/>
            <person name="Levati E."/>
            <person name="Barry K.W."/>
            <person name="Belfiori B."/>
            <person name="Cichocki N."/>
            <person name="Clum A."/>
            <person name="Dockter R.B."/>
            <person name="Fauchery L."/>
            <person name="Guy J."/>
            <person name="Iotti M."/>
            <person name="Le Tacon F."/>
            <person name="Lindquist E.A."/>
            <person name="Lipzen A."/>
            <person name="Malagnac F."/>
            <person name="Mello A."/>
            <person name="Molinier V."/>
            <person name="Miyauchi S."/>
            <person name="Poulain J."/>
            <person name="Riccioni C."/>
            <person name="Rubini A."/>
            <person name="Sitrit Y."/>
            <person name="Splivallo R."/>
            <person name="Traeger S."/>
            <person name="Wang M."/>
            <person name="Zifcakova L."/>
            <person name="Wipf D."/>
            <person name="Zambonelli A."/>
            <person name="Paolocci F."/>
            <person name="Nowrousian M."/>
            <person name="Ottonello S."/>
            <person name="Baldrian P."/>
            <person name="Spatafora J.W."/>
            <person name="Henrissat B."/>
            <person name="Nagy L.G."/>
            <person name="Aury J.M."/>
            <person name="Wincker P."/>
            <person name="Grigoriev I.V."/>
            <person name="Bonfante P."/>
            <person name="Martin F.M."/>
        </authorList>
    </citation>
    <scope>NUCLEOTIDE SEQUENCE [LARGE SCALE GENOMIC DNA]</scope>
    <source>
        <strain evidence="2 3">CCBAS932</strain>
    </source>
</reference>
<evidence type="ECO:0000256" key="1">
    <source>
        <dbReference type="SAM" id="Phobius"/>
    </source>
</evidence>
<gene>
    <name evidence="2" type="ORF">P167DRAFT_300305</name>
</gene>
<keyword evidence="1" id="KW-0472">Membrane</keyword>
<sequence length="135" mass="14726">MTFYLRNIIVERCSLLSLVHVSFSGILIISGAAAALPTNMGRSKHDECSKRDQNSSPLLPGWALCTCGPTPYSLGMHLARDELLAPYKCLQNSAARRNSSGLDGDKPYHSIVFCSRGVQFVASVPLSKCMTQTYN</sequence>
<keyword evidence="3" id="KW-1185">Reference proteome</keyword>
<evidence type="ECO:0000313" key="3">
    <source>
        <dbReference type="Proteomes" id="UP000277580"/>
    </source>
</evidence>
<organism evidence="2 3">
    <name type="scientific">Morchella conica CCBAS932</name>
    <dbReference type="NCBI Taxonomy" id="1392247"/>
    <lineage>
        <taxon>Eukaryota</taxon>
        <taxon>Fungi</taxon>
        <taxon>Dikarya</taxon>
        <taxon>Ascomycota</taxon>
        <taxon>Pezizomycotina</taxon>
        <taxon>Pezizomycetes</taxon>
        <taxon>Pezizales</taxon>
        <taxon>Morchellaceae</taxon>
        <taxon>Morchella</taxon>
    </lineage>
</organism>
<keyword evidence="1" id="KW-1133">Transmembrane helix</keyword>
<protein>
    <submittedName>
        <fullName evidence="2">Uncharacterized protein</fullName>
    </submittedName>
</protein>
<name>A0A3N4KG95_9PEZI</name>
<keyword evidence="1" id="KW-0812">Transmembrane</keyword>
<dbReference type="InParanoid" id="A0A3N4KG95"/>
<dbReference type="Proteomes" id="UP000277580">
    <property type="component" value="Unassembled WGS sequence"/>
</dbReference>
<dbReference type="AlphaFoldDB" id="A0A3N4KG95"/>